<dbReference type="InterPro" id="IPR022409">
    <property type="entry name" value="PKD/Chitinase_dom"/>
</dbReference>
<dbReference type="SMART" id="SM00089">
    <property type="entry name" value="PKD"/>
    <property type="match status" value="2"/>
</dbReference>
<dbReference type="GO" id="GO:0031410">
    <property type="term" value="C:cytoplasmic vesicle"/>
    <property type="evidence" value="ECO:0007669"/>
    <property type="project" value="TreeGrafter"/>
</dbReference>
<dbReference type="PANTHER" id="PTHR46182:SF2">
    <property type="entry name" value="FI19480P1"/>
    <property type="match status" value="1"/>
</dbReference>
<dbReference type="InterPro" id="IPR029865">
    <property type="entry name" value="KIAA0319-like"/>
</dbReference>
<name>A0A4Z0P707_9BACT</name>
<organism evidence="2 3">
    <name type="scientific">Hymenobacter fodinae</name>
    <dbReference type="NCBI Taxonomy" id="2510796"/>
    <lineage>
        <taxon>Bacteria</taxon>
        <taxon>Pseudomonadati</taxon>
        <taxon>Bacteroidota</taxon>
        <taxon>Cytophagia</taxon>
        <taxon>Cytophagales</taxon>
        <taxon>Hymenobacteraceae</taxon>
        <taxon>Hymenobacter</taxon>
    </lineage>
</organism>
<dbReference type="GO" id="GO:0016020">
    <property type="term" value="C:membrane"/>
    <property type="evidence" value="ECO:0007669"/>
    <property type="project" value="TreeGrafter"/>
</dbReference>
<dbReference type="RefSeq" id="WP_135433059.1">
    <property type="nucleotide sequence ID" value="NZ_SRLA01000002.1"/>
</dbReference>
<dbReference type="CDD" id="cd00146">
    <property type="entry name" value="PKD"/>
    <property type="match status" value="1"/>
</dbReference>
<proteinExistence type="predicted"/>
<evidence type="ECO:0000313" key="3">
    <source>
        <dbReference type="Proteomes" id="UP000298337"/>
    </source>
</evidence>
<dbReference type="Gene3D" id="2.60.40.10">
    <property type="entry name" value="Immunoglobulins"/>
    <property type="match status" value="2"/>
</dbReference>
<dbReference type="Pfam" id="PF17957">
    <property type="entry name" value="Big_7"/>
    <property type="match status" value="1"/>
</dbReference>
<dbReference type="Pfam" id="PF22352">
    <property type="entry name" value="K319L-like_PKD"/>
    <property type="match status" value="1"/>
</dbReference>
<dbReference type="Proteomes" id="UP000298337">
    <property type="component" value="Unassembled WGS sequence"/>
</dbReference>
<dbReference type="SUPFAM" id="SSF49299">
    <property type="entry name" value="PKD domain"/>
    <property type="match status" value="1"/>
</dbReference>
<dbReference type="InterPro" id="IPR013783">
    <property type="entry name" value="Ig-like_fold"/>
</dbReference>
<protein>
    <recommendedName>
        <fullName evidence="1">PKD/Chitinase domain-containing protein</fullName>
    </recommendedName>
</protein>
<keyword evidence="3" id="KW-1185">Reference proteome</keyword>
<dbReference type="Gene3D" id="2.160.20.10">
    <property type="entry name" value="Single-stranded right-handed beta-helix, Pectin lyase-like"/>
    <property type="match status" value="1"/>
</dbReference>
<dbReference type="InterPro" id="IPR035986">
    <property type="entry name" value="PKD_dom_sf"/>
</dbReference>
<evidence type="ECO:0000259" key="1">
    <source>
        <dbReference type="SMART" id="SM00089"/>
    </source>
</evidence>
<comment type="caution">
    <text evidence="2">The sequence shown here is derived from an EMBL/GenBank/DDBJ whole genome shotgun (WGS) entry which is preliminary data.</text>
</comment>
<dbReference type="OrthoDB" id="892792at2"/>
<reference evidence="2 3" key="1">
    <citation type="submission" date="2019-04" db="EMBL/GenBank/DDBJ databases">
        <authorList>
            <person name="Feng G."/>
            <person name="Zhang J."/>
            <person name="Zhu H."/>
        </authorList>
    </citation>
    <scope>NUCLEOTIDE SEQUENCE [LARGE SCALE GENOMIC DNA]</scope>
    <source>
        <strain evidence="2 3">92R-1</strain>
    </source>
</reference>
<sequence>MASTISQVQSELSQLSQDITNTLQTGADVSGPRLAALLVRQIALTNDLASLQGAGASALRYGAGPPANSLGSNNDIYRDTQTGDEYQKVAGSYVLRQNLKGNPGYTPQKGKDYVDGNDGLDGNEIVDKTYAPTAEDNAGYKEGDQWFYTKSLGIYERYAHINGQWRLVFRKAETTTPPVSADTQAPNLTFTAPASGATVPVGTQLTLTATATDNVAVTAVEFLNGATGASLGQGAKNGNTYTLPYTVTTAGPLTLQAKASDAAGNVQIASVSITVQAPAGNVLPVANAGSDVTLQLPTNQVALMGTGTDSDGTITAYAWSQITGPNNATGIPATSQNVVVSGLVAGIYQFRLTVTDDKNGQKSDDVLVTVNAVAGEGVLKLSQQPGIYPADASLGSKQYGTDSTAGLNTLFANSSGAPLVVDWDTDVSFSHIVIGSNVTINAVAKPGTTRNYGFILREQSNGFAVRNANPVGMNGSSLGTIVDSNINIGRIYCNLNAFDVATGAELQQREAAVGPNGEIIWTIGFRLAGIKNSSFNMEVVNQRTFSSYISNFQNISCPTISAFAYVSPSGELARNSDGFKFHAGTGLTVGTVFGQTGDDLISLVGHDIFFPQYPAPVAGPSGQTGYDPWAVYGKISNVRIDTIDSRNCKYLLRLLASGGLEGAVDDIVIKRIIGTVQQQGMLLDNYAESPNDIFTGGSNKTGIIGSVRVDEYTVEMTTTGSYKPANMMLDCTIRNLSIGLLRRNNYTGSIHPTVLYGPNAVVDNATFDRIEATPNSADNRSIIDIQGRGTTLTINGGTMNRSAHTRGPAPVVRFALSPNGQDNGQLANVNFPVEYNATNLNNVVENYYGKLNNFTFAAIKASGTFTIYVGAGKTVTNGTSSNSVGIAGVMDTAGTGTVTNKIGNDWGGGTTPPPAGGTEGFEAWATRVAADGGSVSASVKNAGVALETTLRNAGIWSRLRTLYAFAGGTLATAKYNILNNQDTNAAYRLAFSGNWMVDSVGVKPDGQVGTQARTFYLPYGKTPDTTGARHFAFFSCEDIATGRDFGYLTPGTFGGDGINRGDNLHLEYTDGNTYWASGKGSSSVAAGNTKALYIINRTPDYKVAIWRSVAGQPAVFLKDYLEQEDNSNGEYFFGDINIVGGETPEVTHLPSSRKVGFSTTGEHFRTEAELNTYCTAVHEFMAAKGYQA</sequence>
<dbReference type="PANTHER" id="PTHR46182">
    <property type="entry name" value="FI19480P1"/>
    <property type="match status" value="1"/>
</dbReference>
<accession>A0A4Z0P707</accession>
<feature type="domain" description="PKD/Chitinase" evidence="1">
    <location>
        <begin position="187"/>
        <end position="278"/>
    </location>
</feature>
<dbReference type="InterPro" id="IPR012334">
    <property type="entry name" value="Pectin_lyas_fold"/>
</dbReference>
<feature type="domain" description="PKD/Chitinase" evidence="1">
    <location>
        <begin position="285"/>
        <end position="373"/>
    </location>
</feature>
<dbReference type="AlphaFoldDB" id="A0A4Z0P707"/>
<evidence type="ECO:0000313" key="2">
    <source>
        <dbReference type="EMBL" id="TGE07718.1"/>
    </source>
</evidence>
<gene>
    <name evidence="2" type="ORF">EU556_08160</name>
</gene>
<dbReference type="EMBL" id="SRLA01000002">
    <property type="protein sequence ID" value="TGE07718.1"/>
    <property type="molecule type" value="Genomic_DNA"/>
</dbReference>